<protein>
    <recommendedName>
        <fullName evidence="1">Pyruvate:ferredoxin oxidoreductase core domain-containing protein</fullName>
    </recommendedName>
</protein>
<feature type="domain" description="Pyruvate:ferredoxin oxidoreductase core" evidence="1">
    <location>
        <begin position="188"/>
        <end position="245"/>
    </location>
</feature>
<evidence type="ECO:0000259" key="1">
    <source>
        <dbReference type="Pfam" id="PF17147"/>
    </source>
</evidence>
<reference evidence="2" key="1">
    <citation type="journal article" date="2015" name="Nature">
        <title>Complex archaea that bridge the gap between prokaryotes and eukaryotes.</title>
        <authorList>
            <person name="Spang A."/>
            <person name="Saw J.H."/>
            <person name="Jorgensen S.L."/>
            <person name="Zaremba-Niedzwiedzka K."/>
            <person name="Martijn J."/>
            <person name="Lind A.E."/>
            <person name="van Eijk R."/>
            <person name="Schleper C."/>
            <person name="Guy L."/>
            <person name="Ettema T.J."/>
        </authorList>
    </citation>
    <scope>NUCLEOTIDE SEQUENCE</scope>
</reference>
<dbReference type="Pfam" id="PF17147">
    <property type="entry name" value="PFOR_II"/>
    <property type="match status" value="1"/>
</dbReference>
<dbReference type="SUPFAM" id="SSF52922">
    <property type="entry name" value="TK C-terminal domain-like"/>
    <property type="match status" value="1"/>
</dbReference>
<evidence type="ECO:0000313" key="2">
    <source>
        <dbReference type="EMBL" id="KKL16780.1"/>
    </source>
</evidence>
<dbReference type="InterPro" id="IPR033412">
    <property type="entry name" value="PFOR_II"/>
</dbReference>
<name>A0A0F9B563_9ZZZZ</name>
<organism evidence="2">
    <name type="scientific">marine sediment metagenome</name>
    <dbReference type="NCBI Taxonomy" id="412755"/>
    <lineage>
        <taxon>unclassified sequences</taxon>
        <taxon>metagenomes</taxon>
        <taxon>ecological metagenomes</taxon>
    </lineage>
</organism>
<dbReference type="AlphaFoldDB" id="A0A0F9B563"/>
<dbReference type="EMBL" id="LAZR01039529">
    <property type="protein sequence ID" value="KKL16780.1"/>
    <property type="molecule type" value="Genomic_DNA"/>
</dbReference>
<feature type="non-terminal residue" evidence="2">
    <location>
        <position position="257"/>
    </location>
</feature>
<sequence length="257" mass="29018">MAKYSTKPMVIDAARWFRNGDHPEDNCDIIDIGDGPLFGEGHVVRRYCRLEHDGQDECRYCGKTMCFHGWIDTIGGGHIVCPGDWIIERVKGEFYPCKPDIFAITYELSNEFDCHVMLRSYTRLSHASNPIELGKIQKKEVEARTDNNSSISPYLARPKHAAVLKRLARIKERFEASSFNRYEGPEPADVVIICSGSGYQCAWDAVESLGVENSVGILKLATLWPFPSNLVTKFLTQTERVLIAEEVDPVIEVYVKA</sequence>
<accession>A0A0F9B563</accession>
<proteinExistence type="predicted"/>
<dbReference type="InterPro" id="IPR009014">
    <property type="entry name" value="Transketo_C/PFOR_II"/>
</dbReference>
<comment type="caution">
    <text evidence="2">The sequence shown here is derived from an EMBL/GenBank/DDBJ whole genome shotgun (WGS) entry which is preliminary data.</text>
</comment>
<dbReference type="Gene3D" id="3.40.50.920">
    <property type="match status" value="1"/>
</dbReference>
<gene>
    <name evidence="2" type="ORF">LCGC14_2492120</name>
</gene>